<evidence type="ECO:0000256" key="5">
    <source>
        <dbReference type="ARBA" id="ARBA00022777"/>
    </source>
</evidence>
<protein>
    <recommendedName>
        <fullName evidence="9">Hydroxylysine kinase</fullName>
        <ecNumber evidence="8">2.7.1.81</ecNumber>
    </recommendedName>
</protein>
<dbReference type="PANTHER" id="PTHR21064">
    <property type="entry name" value="AMINOGLYCOSIDE PHOSPHOTRANSFERASE DOMAIN-CONTAINING PROTEIN-RELATED"/>
    <property type="match status" value="1"/>
</dbReference>
<dbReference type="PANTHER" id="PTHR21064:SF1">
    <property type="entry name" value="HYDROXYLYSINE KINASE"/>
    <property type="match status" value="1"/>
</dbReference>
<evidence type="ECO:0000256" key="9">
    <source>
        <dbReference type="ARBA" id="ARBA00040505"/>
    </source>
</evidence>
<comment type="function">
    <text evidence="7">Catalyzes the GTP-dependent phosphorylation of 5-hydroxy-L-lysine.</text>
</comment>
<dbReference type="InterPro" id="IPR050249">
    <property type="entry name" value="Pseudomonas-type_ThrB"/>
</dbReference>
<dbReference type="InterPro" id="IPR011009">
    <property type="entry name" value="Kinase-like_dom_sf"/>
</dbReference>
<evidence type="ECO:0000256" key="2">
    <source>
        <dbReference type="ARBA" id="ARBA00006219"/>
    </source>
</evidence>
<dbReference type="Pfam" id="PF01636">
    <property type="entry name" value="APH"/>
    <property type="match status" value="1"/>
</dbReference>
<dbReference type="Gene3D" id="3.90.1200.10">
    <property type="match status" value="1"/>
</dbReference>
<dbReference type="Proteomes" id="UP000694865">
    <property type="component" value="Unplaced"/>
</dbReference>
<keyword evidence="11" id="KW-1185">Reference proteome</keyword>
<dbReference type="GeneID" id="100370558"/>
<proteinExistence type="inferred from homology"/>
<keyword evidence="3" id="KW-0963">Cytoplasm</keyword>
<evidence type="ECO:0000256" key="7">
    <source>
        <dbReference type="ARBA" id="ARBA00037368"/>
    </source>
</evidence>
<dbReference type="EC" id="2.7.1.81" evidence="8"/>
<gene>
    <name evidence="12" type="primary">LOC100370558</name>
</gene>
<comment type="catalytic activity">
    <reaction evidence="6">
        <text>(5R)-5-hydroxy-L-lysine + GTP = (5R)-5-phosphooxy-L-lysine + GDP + H(+)</text>
        <dbReference type="Rhea" id="RHEA:19049"/>
        <dbReference type="ChEBI" id="CHEBI:15378"/>
        <dbReference type="ChEBI" id="CHEBI:37565"/>
        <dbReference type="ChEBI" id="CHEBI:57882"/>
        <dbReference type="ChEBI" id="CHEBI:58189"/>
        <dbReference type="ChEBI" id="CHEBI:58357"/>
        <dbReference type="EC" id="2.7.1.81"/>
    </reaction>
</comment>
<dbReference type="SUPFAM" id="SSF56112">
    <property type="entry name" value="Protein kinase-like (PK-like)"/>
    <property type="match status" value="1"/>
</dbReference>
<sequence length="378" mass="43133">MAATPKQFNLDLDRFIKPSLTCEYASGLVKQLYNIIVDTIKQLDSYFDQNFYITVIPENGDKKEYVLKIVNAHHSQDVCFLDAQIRMMIFLNEKGLKCPHPLLQLNGEYASLQNINGEKGTFDHMVLLLGYVPGETLSTVDITFDLFYLVGQHLGAVDVALKEFQHEGLSTSGFIFSLDAVPPLKEYINMFKEEEKKRVLQYFISAFEENVVPNYSKLTRGSIHGDFNEFNILVAMNDCGKNPIRSESYSYKVCGLIDFGDIQDNYYIFEISVTIAHLMQHNKDSITAAGQILAGYLSMFPLTDLEKDLVFYCVAARLCQLMIIGMYTYTQNPNNKYILLTSQLAWRALELLHRTSKEKVDKMWSQLELSKATKALCD</sequence>
<evidence type="ECO:0000256" key="8">
    <source>
        <dbReference type="ARBA" id="ARBA00038873"/>
    </source>
</evidence>
<evidence type="ECO:0000313" key="12">
    <source>
        <dbReference type="RefSeq" id="XP_002735740.1"/>
    </source>
</evidence>
<reference evidence="12" key="1">
    <citation type="submission" date="2025-08" db="UniProtKB">
        <authorList>
            <consortium name="RefSeq"/>
        </authorList>
    </citation>
    <scope>IDENTIFICATION</scope>
    <source>
        <tissue evidence="12">Testes</tissue>
    </source>
</reference>
<evidence type="ECO:0000256" key="1">
    <source>
        <dbReference type="ARBA" id="ARBA00004496"/>
    </source>
</evidence>
<dbReference type="Gene3D" id="3.30.200.20">
    <property type="entry name" value="Phosphorylase Kinase, domain 1"/>
    <property type="match status" value="1"/>
</dbReference>
<keyword evidence="4" id="KW-0808">Transferase</keyword>
<evidence type="ECO:0000313" key="11">
    <source>
        <dbReference type="Proteomes" id="UP000694865"/>
    </source>
</evidence>
<evidence type="ECO:0000256" key="6">
    <source>
        <dbReference type="ARBA" id="ARBA00036820"/>
    </source>
</evidence>
<keyword evidence="5" id="KW-0418">Kinase</keyword>
<feature type="domain" description="Aminoglycoside phosphotransferase" evidence="10">
    <location>
        <begin position="49"/>
        <end position="294"/>
    </location>
</feature>
<evidence type="ECO:0000259" key="10">
    <source>
        <dbReference type="Pfam" id="PF01636"/>
    </source>
</evidence>
<comment type="similarity">
    <text evidence="2">Belongs to the aminoglycoside phosphotransferase family.</text>
</comment>
<dbReference type="RefSeq" id="XP_002735740.1">
    <property type="nucleotide sequence ID" value="XM_002735694.1"/>
</dbReference>
<comment type="subcellular location">
    <subcellularLocation>
        <location evidence="1">Cytoplasm</location>
    </subcellularLocation>
</comment>
<accession>A0ABM0GRJ2</accession>
<evidence type="ECO:0000256" key="3">
    <source>
        <dbReference type="ARBA" id="ARBA00022490"/>
    </source>
</evidence>
<dbReference type="InterPro" id="IPR002575">
    <property type="entry name" value="Aminoglycoside_PTrfase"/>
</dbReference>
<name>A0ABM0GRJ2_SACKO</name>
<evidence type="ECO:0000256" key="4">
    <source>
        <dbReference type="ARBA" id="ARBA00022679"/>
    </source>
</evidence>
<organism evidence="11 12">
    <name type="scientific">Saccoglossus kowalevskii</name>
    <name type="common">Acorn worm</name>
    <dbReference type="NCBI Taxonomy" id="10224"/>
    <lineage>
        <taxon>Eukaryota</taxon>
        <taxon>Metazoa</taxon>
        <taxon>Hemichordata</taxon>
        <taxon>Enteropneusta</taxon>
        <taxon>Harrimaniidae</taxon>
        <taxon>Saccoglossus</taxon>
    </lineage>
</organism>